<gene>
    <name evidence="1" type="ORF">TNCT_636511</name>
</gene>
<organism evidence="1 2">
    <name type="scientific">Trichonephila clavata</name>
    <name type="common">Joro spider</name>
    <name type="synonym">Nephila clavata</name>
    <dbReference type="NCBI Taxonomy" id="2740835"/>
    <lineage>
        <taxon>Eukaryota</taxon>
        <taxon>Metazoa</taxon>
        <taxon>Ecdysozoa</taxon>
        <taxon>Arthropoda</taxon>
        <taxon>Chelicerata</taxon>
        <taxon>Arachnida</taxon>
        <taxon>Araneae</taxon>
        <taxon>Araneomorphae</taxon>
        <taxon>Entelegynae</taxon>
        <taxon>Araneoidea</taxon>
        <taxon>Nephilidae</taxon>
        <taxon>Trichonephila</taxon>
    </lineage>
</organism>
<dbReference type="Proteomes" id="UP000887116">
    <property type="component" value="Unassembled WGS sequence"/>
</dbReference>
<accession>A0A8X6FQW4</accession>
<evidence type="ECO:0000313" key="1">
    <source>
        <dbReference type="EMBL" id="GFQ65143.1"/>
    </source>
</evidence>
<comment type="caution">
    <text evidence="1">The sequence shown here is derived from an EMBL/GenBank/DDBJ whole genome shotgun (WGS) entry which is preliminary data.</text>
</comment>
<evidence type="ECO:0000313" key="2">
    <source>
        <dbReference type="Proteomes" id="UP000887116"/>
    </source>
</evidence>
<dbReference type="EMBL" id="BMAO01010146">
    <property type="protein sequence ID" value="GFQ65143.1"/>
    <property type="molecule type" value="Genomic_DNA"/>
</dbReference>
<dbReference type="AlphaFoldDB" id="A0A8X6FQW4"/>
<keyword evidence="2" id="KW-1185">Reference proteome</keyword>
<proteinExistence type="predicted"/>
<protein>
    <submittedName>
        <fullName evidence="1">Uncharacterized protein</fullName>
    </submittedName>
</protein>
<reference evidence="1" key="1">
    <citation type="submission" date="2020-07" db="EMBL/GenBank/DDBJ databases">
        <title>Multicomponent nature underlies the extraordinary mechanical properties of spider dragline silk.</title>
        <authorList>
            <person name="Kono N."/>
            <person name="Nakamura H."/>
            <person name="Mori M."/>
            <person name="Yoshida Y."/>
            <person name="Ohtoshi R."/>
            <person name="Malay A.D."/>
            <person name="Moran D.A.P."/>
            <person name="Tomita M."/>
            <person name="Numata K."/>
            <person name="Arakawa K."/>
        </authorList>
    </citation>
    <scope>NUCLEOTIDE SEQUENCE</scope>
</reference>
<sequence>MQSELKEKKLPTLSCILASAQLSNSLKMLLTFESAYKGKRMKQKRMRSLIPFSEGGSTTIIYRLVGNDRHPLKNPLPVTRGGARRLENPNYRSNQLAATFVRMFCKV</sequence>
<name>A0A8X6FQW4_TRICU</name>